<name>A0A9W9AXR7_9AGAR</name>
<protein>
    <submittedName>
        <fullName evidence="2">Uncharacterized protein</fullName>
    </submittedName>
</protein>
<dbReference type="AlphaFoldDB" id="A0A9W9AXR7"/>
<evidence type="ECO:0000256" key="1">
    <source>
        <dbReference type="SAM" id="MobiDB-lite"/>
    </source>
</evidence>
<dbReference type="Proteomes" id="UP001150238">
    <property type="component" value="Unassembled WGS sequence"/>
</dbReference>
<accession>A0A9W9AXR7</accession>
<feature type="compositionally biased region" description="Polar residues" evidence="1">
    <location>
        <begin position="89"/>
        <end position="99"/>
    </location>
</feature>
<gene>
    <name evidence="2" type="ORF">C8J55DRAFT_557111</name>
</gene>
<reference evidence="2" key="2">
    <citation type="journal article" date="2023" name="Proc. Natl. Acad. Sci. U.S.A.">
        <title>A global phylogenomic analysis of the shiitake genus Lentinula.</title>
        <authorList>
            <person name="Sierra-Patev S."/>
            <person name="Min B."/>
            <person name="Naranjo-Ortiz M."/>
            <person name="Looney B."/>
            <person name="Konkel Z."/>
            <person name="Slot J.C."/>
            <person name="Sakamoto Y."/>
            <person name="Steenwyk J.L."/>
            <person name="Rokas A."/>
            <person name="Carro J."/>
            <person name="Camarero S."/>
            <person name="Ferreira P."/>
            <person name="Molpeceres G."/>
            <person name="Ruiz-Duenas F.J."/>
            <person name="Serrano A."/>
            <person name="Henrissat B."/>
            <person name="Drula E."/>
            <person name="Hughes K.W."/>
            <person name="Mata J.L."/>
            <person name="Ishikawa N.K."/>
            <person name="Vargas-Isla R."/>
            <person name="Ushijima S."/>
            <person name="Smith C.A."/>
            <person name="Donoghue J."/>
            <person name="Ahrendt S."/>
            <person name="Andreopoulos W."/>
            <person name="He G."/>
            <person name="LaButti K."/>
            <person name="Lipzen A."/>
            <person name="Ng V."/>
            <person name="Riley R."/>
            <person name="Sandor L."/>
            <person name="Barry K."/>
            <person name="Martinez A.T."/>
            <person name="Xiao Y."/>
            <person name="Gibbons J.G."/>
            <person name="Terashima K."/>
            <person name="Grigoriev I.V."/>
            <person name="Hibbett D."/>
        </authorList>
    </citation>
    <scope>NUCLEOTIDE SEQUENCE</scope>
    <source>
        <strain evidence="2">Sp2 HRB7682 ss15</strain>
    </source>
</reference>
<proteinExistence type="predicted"/>
<evidence type="ECO:0000313" key="2">
    <source>
        <dbReference type="EMBL" id="KAJ4491539.1"/>
    </source>
</evidence>
<organism evidence="2 3">
    <name type="scientific">Lentinula lateritia</name>
    <dbReference type="NCBI Taxonomy" id="40482"/>
    <lineage>
        <taxon>Eukaryota</taxon>
        <taxon>Fungi</taxon>
        <taxon>Dikarya</taxon>
        <taxon>Basidiomycota</taxon>
        <taxon>Agaricomycotina</taxon>
        <taxon>Agaricomycetes</taxon>
        <taxon>Agaricomycetidae</taxon>
        <taxon>Agaricales</taxon>
        <taxon>Marasmiineae</taxon>
        <taxon>Omphalotaceae</taxon>
        <taxon>Lentinula</taxon>
    </lineage>
</organism>
<evidence type="ECO:0000313" key="3">
    <source>
        <dbReference type="Proteomes" id="UP001150238"/>
    </source>
</evidence>
<sequence length="161" mass="17350">MFDSPGSSLSSSSPSTPFNLFLVTSLGNSLDIPLDVPLGVPARESIIITVSSSPISPKSSVTSRTDRAETLPPPVIMGEECSERERRQTSGTETTSSRRIVQNSHIASNAELSSPTKNCVPLPVSSSIVSGVTRLRKEHIHLCEKQSFVGRMRGEVESEIR</sequence>
<feature type="region of interest" description="Disordered" evidence="1">
    <location>
        <begin position="56"/>
        <end position="99"/>
    </location>
</feature>
<reference evidence="2" key="1">
    <citation type="submission" date="2022-08" db="EMBL/GenBank/DDBJ databases">
        <authorList>
            <consortium name="DOE Joint Genome Institute"/>
            <person name="Min B."/>
            <person name="Riley R."/>
            <person name="Sierra-Patev S."/>
            <person name="Naranjo-Ortiz M."/>
            <person name="Looney B."/>
            <person name="Konkel Z."/>
            <person name="Slot J.C."/>
            <person name="Sakamoto Y."/>
            <person name="Steenwyk J.L."/>
            <person name="Rokas A."/>
            <person name="Carro J."/>
            <person name="Camarero S."/>
            <person name="Ferreira P."/>
            <person name="Molpeceres G."/>
            <person name="Ruiz-Duenas F.J."/>
            <person name="Serrano A."/>
            <person name="Henrissat B."/>
            <person name="Drula E."/>
            <person name="Hughes K.W."/>
            <person name="Mata J.L."/>
            <person name="Ishikawa N.K."/>
            <person name="Vargas-Isla R."/>
            <person name="Ushijima S."/>
            <person name="Smith C.A."/>
            <person name="Ahrendt S."/>
            <person name="Andreopoulos W."/>
            <person name="He G."/>
            <person name="Labutti K."/>
            <person name="Lipzen A."/>
            <person name="Ng V."/>
            <person name="Sandor L."/>
            <person name="Barry K."/>
            <person name="Martinez A.T."/>
            <person name="Xiao Y."/>
            <person name="Gibbons J.G."/>
            <person name="Terashima K."/>
            <person name="Hibbett D.S."/>
            <person name="Grigoriev I.V."/>
        </authorList>
    </citation>
    <scope>NUCLEOTIDE SEQUENCE</scope>
    <source>
        <strain evidence="2">Sp2 HRB7682 ss15</strain>
    </source>
</reference>
<comment type="caution">
    <text evidence="2">The sequence shown here is derived from an EMBL/GenBank/DDBJ whole genome shotgun (WGS) entry which is preliminary data.</text>
</comment>
<dbReference type="EMBL" id="JANVFS010000006">
    <property type="protein sequence ID" value="KAJ4491539.1"/>
    <property type="molecule type" value="Genomic_DNA"/>
</dbReference>